<comment type="caution">
    <text evidence="1">The sequence shown here is derived from an EMBL/GenBank/DDBJ whole genome shotgun (WGS) entry which is preliminary data.</text>
</comment>
<dbReference type="InterPro" id="IPR016024">
    <property type="entry name" value="ARM-type_fold"/>
</dbReference>
<sequence length="1605" mass="167448">MTPVREAVREAVRRGDLAWLSAHLGAADCTPAVLRLLVRQDDPRLRHLGLERLGARAARAGEPESAELAGMLPQTLDGPPETALLLAGLYERLWRHVPPRRRPRWRTAGLPAPVRIAWLRAEILHQPETVRTEPAGEVLCQAVDGITADAATRLADLVGELAGTGDPVLRGAALRLTRAGLHAALLAPGRARALIGGLLDTPDAGVAVAALRELAEPWAAFAPVPRAALTPFLHPAAPAPSGAAIPAGTPGPAGIDAAIAVAARHGHDDLLWDVVVDEAAPPGTRQAALRALGDLAGRDDISRVTAAAAADPLLLGVAAIDCLRAMHRRGEFPGDEDAAAIVDLALADHAVAPAEAATILFTCRHRAFRALLTEDPGDVRWPRRLELLVGLAAQGGGDLAVGDAVAAVLPAPSRPEPFLDAIRALRHHPAEAAVIDALPRSPGSALGALEAIGGPRTVAALADGLGLNPRGVTAPAGDPVPPGPDPAIGVVAPHLRPVRHRALALLWHLNDDPDLRRTILARLDSRDLPPRIAADLGAADPREVALLTAGADPDSPVQALTGLARAGDPGTLTTITGLLLRIVSDLAGSAVPGPTAGPPVGEPAVPVEVVTAIHALGARLHERGKLRPFCVGAAGSADEAGHALVATIGLDLLDRPGLSSGEQAVLLALLRDAPWAGTRARVHRLLRHRDRHVRKQVIALLAAGTGTDDDSADVMSASLIALTRARDRQTVRQALIALGQARARWAAPAIAAGLEHPAMNVKKTAAEALVRAGTPAVVPRLSSWLGRHDNPGLRATLVEALRAILGDAYPATVLAAAEQAPDDRTRELLLAGVDRMLSARAVAALAQQRSPVAPLLLTLVATGRVRLGSGTVEDLAEQLAAYGVAGPPRPEPDTDGPADDDVDTLVLDGWDTTTARRIADRHQRRPGDLSPDQLDRLRPMLADWLRLAESWPAALRLTLRLCPAPWRADELSTFAGSAATLAGGLGDVTGPDRDDLLAVLDAVAPTLGTAEALDVATRIRATPPAAAGRRSPLAVLRRCGAVLTRSDVEWAIAAAGLGPDPWLAVKAVLREAFDVDPGHVTTAAVSTGALSTGAVSTGAVSTGAVSTGAVSTGAVSSAAVSSAAVSSAAVTWRLGLETAVRGGAVSEFRARDDATIPSRECLAALIDVYPEAGPDTRPELLDWMDTVQPVGAPPWTLAESARRPAVVTRIPHDGDLDQPRSAAQRERLLAALAAPAASRRDAAAATLRDWPEPETRQAVLRAFLRGDAEVAITAELAGALGGLDEVQLRAGAPAVLPERVARVAAHLGPPGLLRLLPLLLDWWEHGDRALREAAERALRAVPELADAIAEHVRPRLDAGEWGFLDLLVGRPLLRTPALTATCRRLRADGRDDLAGKLRLVDGPLRGPGAAEDDAAGLAALAGRPLPTAGAADDGPVRDELFDLIRTGHTEQVRRALTQLAEAFEDDPGTGPDPELESVLAQLLHHPEGRVRLHAHRVGRRVLSRTDYLRHTTVLLDDPRPEVIRSAVGTLSHAAYPPAIPAIVGLLAHADTAVRRAAADGLVHLGRSAVPALTHAAGRARPDRRHLYTEILNRIDVLAAPAAGTA</sequence>
<proteinExistence type="predicted"/>
<organism evidence="1 2">
    <name type="scientific">Actinoplanes cyaneus</name>
    <dbReference type="NCBI Taxonomy" id="52696"/>
    <lineage>
        <taxon>Bacteria</taxon>
        <taxon>Bacillati</taxon>
        <taxon>Actinomycetota</taxon>
        <taxon>Actinomycetes</taxon>
        <taxon>Micromonosporales</taxon>
        <taxon>Micromonosporaceae</taxon>
        <taxon>Actinoplanes</taxon>
    </lineage>
</organism>
<accession>A0A919IGU2</accession>
<dbReference type="SUPFAM" id="SSF48371">
    <property type="entry name" value="ARM repeat"/>
    <property type="match status" value="1"/>
</dbReference>
<evidence type="ECO:0008006" key="3">
    <source>
        <dbReference type="Google" id="ProtNLM"/>
    </source>
</evidence>
<evidence type="ECO:0000313" key="2">
    <source>
        <dbReference type="Proteomes" id="UP000619479"/>
    </source>
</evidence>
<dbReference type="InterPro" id="IPR011989">
    <property type="entry name" value="ARM-like"/>
</dbReference>
<dbReference type="InterPro" id="IPR004155">
    <property type="entry name" value="PBS_lyase_HEAT"/>
</dbReference>
<name>A0A919IGU2_9ACTN</name>
<keyword evidence="2" id="KW-1185">Reference proteome</keyword>
<dbReference type="RefSeq" id="WP_203741748.1">
    <property type="nucleotide sequence ID" value="NZ_BAAAUC010000003.1"/>
</dbReference>
<reference evidence="1" key="1">
    <citation type="submission" date="2021-01" db="EMBL/GenBank/DDBJ databases">
        <title>Whole genome shotgun sequence of Actinoplanes cyaneus NBRC 14990.</title>
        <authorList>
            <person name="Komaki H."/>
            <person name="Tamura T."/>
        </authorList>
    </citation>
    <scope>NUCLEOTIDE SEQUENCE</scope>
    <source>
        <strain evidence="1">NBRC 14990</strain>
    </source>
</reference>
<evidence type="ECO:0000313" key="1">
    <source>
        <dbReference type="EMBL" id="GID65589.1"/>
    </source>
</evidence>
<gene>
    <name evidence="1" type="ORF">Acy02nite_34700</name>
</gene>
<dbReference type="Pfam" id="PF13646">
    <property type="entry name" value="HEAT_2"/>
    <property type="match status" value="2"/>
</dbReference>
<dbReference type="Proteomes" id="UP000619479">
    <property type="component" value="Unassembled WGS sequence"/>
</dbReference>
<dbReference type="EMBL" id="BOMH01000027">
    <property type="protein sequence ID" value="GID65589.1"/>
    <property type="molecule type" value="Genomic_DNA"/>
</dbReference>
<dbReference type="Gene3D" id="1.25.10.10">
    <property type="entry name" value="Leucine-rich Repeat Variant"/>
    <property type="match status" value="2"/>
</dbReference>
<dbReference type="SMART" id="SM00567">
    <property type="entry name" value="EZ_HEAT"/>
    <property type="match status" value="7"/>
</dbReference>
<protein>
    <recommendedName>
        <fullName evidence="3">PBS lyase</fullName>
    </recommendedName>
</protein>